<proteinExistence type="predicted"/>
<dbReference type="RefSeq" id="WP_183165497.1">
    <property type="nucleotide sequence ID" value="NZ_JACHXI010000003.1"/>
</dbReference>
<reference evidence="2 3" key="1">
    <citation type="submission" date="2020-08" db="EMBL/GenBank/DDBJ databases">
        <title>Genomic Encyclopedia of Type Strains, Phase III (KMG-III): the genomes of soil and plant-associated and newly described type strains.</title>
        <authorList>
            <person name="Whitman W."/>
        </authorList>
    </citation>
    <scope>NUCLEOTIDE SEQUENCE [LARGE SCALE GENOMIC DNA]</scope>
    <source>
        <strain evidence="2 3">CECT 4462</strain>
    </source>
</reference>
<organism evidence="2 3">
    <name type="scientific">Azomonas macrocytogenes</name>
    <name type="common">Azotobacter macrocytogenes</name>
    <dbReference type="NCBI Taxonomy" id="69962"/>
    <lineage>
        <taxon>Bacteria</taxon>
        <taxon>Pseudomonadati</taxon>
        <taxon>Pseudomonadota</taxon>
        <taxon>Gammaproteobacteria</taxon>
        <taxon>Pseudomonadales</taxon>
        <taxon>Pseudomonadaceae</taxon>
        <taxon>Azomonas</taxon>
    </lineage>
</organism>
<dbReference type="SUPFAM" id="SSF88697">
    <property type="entry name" value="PUA domain-like"/>
    <property type="match status" value="1"/>
</dbReference>
<protein>
    <recommendedName>
        <fullName evidence="1">Lon N-terminal domain-containing protein</fullName>
    </recommendedName>
</protein>
<evidence type="ECO:0000313" key="3">
    <source>
        <dbReference type="Proteomes" id="UP000549250"/>
    </source>
</evidence>
<dbReference type="InterPro" id="IPR003111">
    <property type="entry name" value="Lon_prtase_N"/>
</dbReference>
<dbReference type="PANTHER" id="PTHR46732">
    <property type="entry name" value="ATP-DEPENDENT PROTEASE LA (LON) DOMAIN PROTEIN"/>
    <property type="match status" value="1"/>
</dbReference>
<sequence length="195" mass="21196">MSLPLFALNTVLFPGCMLDLQVFEVRYLDMLKRCFKAGHGFGVVCIREGSEVGEAAQSFASIGCEALIGDWQQQPNGLLGIRVEGGRRFEVVNSKVQDDQLIVADVRWLPAIDELPLEDRHADLAALLDALGQHPMVESLGLGGSVGGQDALANRLAYLLPFSPEQKLSLLATAMPGERLETIQALLKRLKDGEP</sequence>
<accession>A0A839SZC3</accession>
<dbReference type="PROSITE" id="PS51787">
    <property type="entry name" value="LON_N"/>
    <property type="match status" value="1"/>
</dbReference>
<feature type="domain" description="Lon N-terminal" evidence="1">
    <location>
        <begin position="1"/>
        <end position="191"/>
    </location>
</feature>
<dbReference type="Gene3D" id="1.10.4060.10">
    <property type="entry name" value="BPP1347 like domain"/>
    <property type="match status" value="1"/>
</dbReference>
<comment type="caution">
    <text evidence="2">The sequence shown here is derived from an EMBL/GenBank/DDBJ whole genome shotgun (WGS) entry which is preliminary data.</text>
</comment>
<evidence type="ECO:0000259" key="1">
    <source>
        <dbReference type="PROSITE" id="PS51787"/>
    </source>
</evidence>
<dbReference type="Gene3D" id="2.30.130.40">
    <property type="entry name" value="LON domain-like"/>
    <property type="match status" value="1"/>
</dbReference>
<dbReference type="Proteomes" id="UP000549250">
    <property type="component" value="Unassembled WGS sequence"/>
</dbReference>
<dbReference type="AlphaFoldDB" id="A0A839SZC3"/>
<dbReference type="SMART" id="SM00464">
    <property type="entry name" value="LON"/>
    <property type="match status" value="1"/>
</dbReference>
<dbReference type="PANTHER" id="PTHR46732:SF8">
    <property type="entry name" value="ATP-DEPENDENT PROTEASE LA (LON) DOMAIN PROTEIN"/>
    <property type="match status" value="1"/>
</dbReference>
<name>A0A839SZC3_AZOMA</name>
<dbReference type="InterPro" id="IPR046336">
    <property type="entry name" value="Lon_prtase_N_sf"/>
</dbReference>
<dbReference type="InterPro" id="IPR015947">
    <property type="entry name" value="PUA-like_sf"/>
</dbReference>
<keyword evidence="3" id="KW-1185">Reference proteome</keyword>
<dbReference type="Pfam" id="PF02190">
    <property type="entry name" value="LON_substr_bdg"/>
    <property type="match status" value="1"/>
</dbReference>
<evidence type="ECO:0000313" key="2">
    <source>
        <dbReference type="EMBL" id="MBB3102502.1"/>
    </source>
</evidence>
<gene>
    <name evidence="2" type="ORF">FHR87_000885</name>
</gene>
<dbReference type="EMBL" id="JACHXI010000003">
    <property type="protein sequence ID" value="MBB3102502.1"/>
    <property type="molecule type" value="Genomic_DNA"/>
</dbReference>